<proteinExistence type="predicted"/>
<dbReference type="RefSeq" id="WP_028052169.1">
    <property type="nucleotide sequence ID" value="NZ_ATYG01000015.1"/>
</dbReference>
<accession>A0ABX2RAU3</accession>
<sequence>MEGTLLPNTAVKYAVRKHYENLTASQQIELLAREVQALKKLNLYLLQKLVKLNQIQRGNF</sequence>
<dbReference type="EMBL" id="JACCBS010000001">
    <property type="protein sequence ID" value="NYE57193.1"/>
    <property type="molecule type" value="Genomic_DNA"/>
</dbReference>
<organism evidence="1 2">
    <name type="scientific">Carboxydothermus ferrireducens DSM 11255</name>
    <dbReference type="NCBI Taxonomy" id="1119529"/>
    <lineage>
        <taxon>Bacteria</taxon>
        <taxon>Bacillati</taxon>
        <taxon>Bacillota</taxon>
        <taxon>Clostridia</taxon>
        <taxon>Thermoanaerobacterales</taxon>
        <taxon>Thermoanaerobacteraceae</taxon>
        <taxon>Carboxydothermus</taxon>
    </lineage>
</organism>
<keyword evidence="2" id="KW-1185">Reference proteome</keyword>
<name>A0ABX2RAU3_9THEO</name>
<evidence type="ECO:0008006" key="3">
    <source>
        <dbReference type="Google" id="ProtNLM"/>
    </source>
</evidence>
<gene>
    <name evidence="1" type="ORF">HDG70_000899</name>
</gene>
<comment type="caution">
    <text evidence="1">The sequence shown here is derived from an EMBL/GenBank/DDBJ whole genome shotgun (WGS) entry which is preliminary data.</text>
</comment>
<reference evidence="1 2" key="1">
    <citation type="submission" date="2020-07" db="EMBL/GenBank/DDBJ databases">
        <title>Genomic Encyclopedia of Type Strains, Phase III (KMG-III): the genomes of soil and plant-associated and newly described type strains.</title>
        <authorList>
            <person name="Whitman W."/>
        </authorList>
    </citation>
    <scope>NUCLEOTIDE SEQUENCE [LARGE SCALE GENOMIC DNA]</scope>
    <source>
        <strain evidence="1 2">DSM 11255</strain>
    </source>
</reference>
<protein>
    <recommendedName>
        <fullName evidence="3">Transposase</fullName>
    </recommendedName>
</protein>
<evidence type="ECO:0000313" key="1">
    <source>
        <dbReference type="EMBL" id="NYE57193.1"/>
    </source>
</evidence>
<evidence type="ECO:0000313" key="2">
    <source>
        <dbReference type="Proteomes" id="UP000604066"/>
    </source>
</evidence>
<dbReference type="Proteomes" id="UP000604066">
    <property type="component" value="Unassembled WGS sequence"/>
</dbReference>